<feature type="domain" description="Helicase C-terminal" evidence="9">
    <location>
        <begin position="495"/>
        <end position="653"/>
    </location>
</feature>
<proteinExistence type="inferred from homology"/>
<evidence type="ECO:0000256" key="6">
    <source>
        <dbReference type="RuleBase" id="RU000492"/>
    </source>
</evidence>
<keyword evidence="5 6" id="KW-0067">ATP-binding</keyword>
<feature type="compositionally biased region" description="Polar residues" evidence="7">
    <location>
        <begin position="120"/>
        <end position="142"/>
    </location>
</feature>
<comment type="similarity">
    <text evidence="6">Belongs to the DEAD box helicase family.</text>
</comment>
<dbReference type="EMBL" id="CAJFCW020000005">
    <property type="protein sequence ID" value="CAG9119552.1"/>
    <property type="molecule type" value="Genomic_DNA"/>
</dbReference>
<evidence type="ECO:0000259" key="9">
    <source>
        <dbReference type="PROSITE" id="PS51194"/>
    </source>
</evidence>
<dbReference type="PROSITE" id="PS51192">
    <property type="entry name" value="HELICASE_ATP_BIND_1"/>
    <property type="match status" value="1"/>
</dbReference>
<dbReference type="SMART" id="SM00490">
    <property type="entry name" value="HELICc"/>
    <property type="match status" value="1"/>
</dbReference>
<dbReference type="Pfam" id="PF00271">
    <property type="entry name" value="Helicase_C"/>
    <property type="match status" value="1"/>
</dbReference>
<dbReference type="SMART" id="SM00487">
    <property type="entry name" value="DEXDc"/>
    <property type="match status" value="1"/>
</dbReference>
<keyword evidence="3 6" id="KW-0378">Hydrolase</keyword>
<dbReference type="EMBL" id="CAJFDH010000005">
    <property type="protein sequence ID" value="CAD5224076.1"/>
    <property type="molecule type" value="Genomic_DNA"/>
</dbReference>
<evidence type="ECO:0000259" key="8">
    <source>
        <dbReference type="PROSITE" id="PS51192"/>
    </source>
</evidence>
<feature type="compositionally biased region" description="Gly residues" evidence="7">
    <location>
        <begin position="90"/>
        <end position="110"/>
    </location>
</feature>
<feature type="region of interest" description="Disordered" evidence="7">
    <location>
        <begin position="1"/>
        <end position="158"/>
    </location>
</feature>
<dbReference type="EC" id="3.6.4.13" evidence="1"/>
<evidence type="ECO:0000256" key="4">
    <source>
        <dbReference type="ARBA" id="ARBA00022806"/>
    </source>
</evidence>
<dbReference type="CDD" id="cd18787">
    <property type="entry name" value="SF2_C_DEAD"/>
    <property type="match status" value="1"/>
</dbReference>
<dbReference type="Gene3D" id="3.40.50.300">
    <property type="entry name" value="P-loop containing nucleotide triphosphate hydrolases"/>
    <property type="match status" value="2"/>
</dbReference>
<dbReference type="SUPFAM" id="SSF52540">
    <property type="entry name" value="P-loop containing nucleoside triphosphate hydrolases"/>
    <property type="match status" value="1"/>
</dbReference>
<dbReference type="InterPro" id="IPR027417">
    <property type="entry name" value="P-loop_NTPase"/>
</dbReference>
<dbReference type="GO" id="GO:0043186">
    <property type="term" value="C:P granule"/>
    <property type="evidence" value="ECO:0007669"/>
    <property type="project" value="UniProtKB-ARBA"/>
</dbReference>
<evidence type="ECO:0000256" key="2">
    <source>
        <dbReference type="ARBA" id="ARBA00022741"/>
    </source>
</evidence>
<keyword evidence="2 6" id="KW-0547">Nucleotide-binding</keyword>
<sequence>MFGRGGGVRGRSMIRRGGDSSASTGNREENAPKEGETAPLERPQSEGFGKESGSFGGNTGGFPNTPAFGKLGDSVKSGFRDLSKPTGDSNPGGGFGKATGGFARGGGRGGQSDRRNGNGCETSSSGNDGSTFATKGNSTALEQPQGFGQGFGSGSLGQSKGDKFGKGFGDFKVDEFENGEKIGLNFKKGDLKVGEDNEPKAIPFIPENRTIDDIFEEDRSVQEKYQTIFDDDEDIFIENYGETLCLLEKWDDYALDKTLKENIRNCGYIMPRKIQRFTIPLILEGYDMKAQAETGSGKSAAFLIPIIHYLADLGTEGRAKDRANNQPFVLILEPTRELAVQLYEQARKLAHNTGISCCRAYGQFKMLANAEEIMQGCNICVATPGRLKHFLQEGIICPRMLKFFVLDEADRLLSDDFPEELEDMFKIPTFPPVDKRQNLLFSATFNNEVEEMAKKVLKPTALFVHCKTLVAPNHRVGQYFMEVDRYDKKEKAMEVIVQYVEEYRGIHGEDAPHPRILLFVQQKRASDILALYLANKDFVVLSLNGDRPQQCREHALREFRARQTPILVTTDVCARGIDIKDLDFVVNVDLPKDIVTYVHRIGRTGRLQHGKSVSFFDPQDNNDIELAAQLVKLLQGQGRTPPDFLMKHQNDLSSKFAEGFTFQETVPDADEDDYNF</sequence>
<dbReference type="GO" id="GO:0003676">
    <property type="term" value="F:nucleic acid binding"/>
    <property type="evidence" value="ECO:0007669"/>
    <property type="project" value="InterPro"/>
</dbReference>
<dbReference type="PROSITE" id="PS51194">
    <property type="entry name" value="HELICASE_CTER"/>
    <property type="match status" value="1"/>
</dbReference>
<evidence type="ECO:0000313" key="11">
    <source>
        <dbReference type="Proteomes" id="UP000614601"/>
    </source>
</evidence>
<dbReference type="InterPro" id="IPR000629">
    <property type="entry name" value="RNA-helicase_DEAD-box_CS"/>
</dbReference>
<dbReference type="AlphaFoldDB" id="A0A811L959"/>
<protein>
    <recommendedName>
        <fullName evidence="1">RNA helicase</fullName>
        <ecNumber evidence="1">3.6.4.13</ecNumber>
    </recommendedName>
</protein>
<dbReference type="Pfam" id="PF00270">
    <property type="entry name" value="DEAD"/>
    <property type="match status" value="1"/>
</dbReference>
<dbReference type="GO" id="GO:0016787">
    <property type="term" value="F:hydrolase activity"/>
    <property type="evidence" value="ECO:0007669"/>
    <property type="project" value="UniProtKB-KW"/>
</dbReference>
<organism evidence="10 11">
    <name type="scientific">Bursaphelenchus okinawaensis</name>
    <dbReference type="NCBI Taxonomy" id="465554"/>
    <lineage>
        <taxon>Eukaryota</taxon>
        <taxon>Metazoa</taxon>
        <taxon>Ecdysozoa</taxon>
        <taxon>Nematoda</taxon>
        <taxon>Chromadorea</taxon>
        <taxon>Rhabditida</taxon>
        <taxon>Tylenchina</taxon>
        <taxon>Tylenchomorpha</taxon>
        <taxon>Aphelenchoidea</taxon>
        <taxon>Aphelenchoididae</taxon>
        <taxon>Bursaphelenchus</taxon>
    </lineage>
</organism>
<dbReference type="Proteomes" id="UP000783686">
    <property type="component" value="Unassembled WGS sequence"/>
</dbReference>
<dbReference type="PANTHER" id="PTHR47958">
    <property type="entry name" value="ATP-DEPENDENT RNA HELICASE DBP3"/>
    <property type="match status" value="1"/>
</dbReference>
<dbReference type="InterPro" id="IPR011545">
    <property type="entry name" value="DEAD/DEAH_box_helicase_dom"/>
</dbReference>
<dbReference type="OrthoDB" id="196131at2759"/>
<dbReference type="PROSITE" id="PS00039">
    <property type="entry name" value="DEAD_ATP_HELICASE"/>
    <property type="match status" value="1"/>
</dbReference>
<accession>A0A811L959</accession>
<evidence type="ECO:0000256" key="7">
    <source>
        <dbReference type="SAM" id="MobiDB-lite"/>
    </source>
</evidence>
<dbReference type="Proteomes" id="UP000614601">
    <property type="component" value="Unassembled WGS sequence"/>
</dbReference>
<evidence type="ECO:0000313" key="10">
    <source>
        <dbReference type="EMBL" id="CAD5224076.1"/>
    </source>
</evidence>
<reference evidence="10" key="1">
    <citation type="submission" date="2020-09" db="EMBL/GenBank/DDBJ databases">
        <authorList>
            <person name="Kikuchi T."/>
        </authorList>
    </citation>
    <scope>NUCLEOTIDE SEQUENCE</scope>
    <source>
        <strain evidence="10">SH1</strain>
    </source>
</reference>
<evidence type="ECO:0000256" key="5">
    <source>
        <dbReference type="ARBA" id="ARBA00022840"/>
    </source>
</evidence>
<dbReference type="InterPro" id="IPR014001">
    <property type="entry name" value="Helicase_ATP-bd"/>
</dbReference>
<keyword evidence="4 6" id="KW-0347">Helicase</keyword>
<feature type="compositionally biased region" description="Basic and acidic residues" evidence="7">
    <location>
        <begin position="26"/>
        <end position="36"/>
    </location>
</feature>
<dbReference type="GO" id="GO:0005524">
    <property type="term" value="F:ATP binding"/>
    <property type="evidence" value="ECO:0007669"/>
    <property type="project" value="UniProtKB-KW"/>
</dbReference>
<evidence type="ECO:0000256" key="3">
    <source>
        <dbReference type="ARBA" id="ARBA00022801"/>
    </source>
</evidence>
<evidence type="ECO:0000256" key="1">
    <source>
        <dbReference type="ARBA" id="ARBA00012552"/>
    </source>
</evidence>
<keyword evidence="11" id="KW-1185">Reference proteome</keyword>
<name>A0A811L959_9BILA</name>
<gene>
    <name evidence="10" type="ORF">BOKJ2_LOCUS10846</name>
</gene>
<comment type="caution">
    <text evidence="10">The sequence shown here is derived from an EMBL/GenBank/DDBJ whole genome shotgun (WGS) entry which is preliminary data.</text>
</comment>
<dbReference type="GO" id="GO:0003724">
    <property type="term" value="F:RNA helicase activity"/>
    <property type="evidence" value="ECO:0007669"/>
    <property type="project" value="UniProtKB-EC"/>
</dbReference>
<dbReference type="InterPro" id="IPR001650">
    <property type="entry name" value="Helicase_C-like"/>
</dbReference>
<feature type="domain" description="Helicase ATP-binding" evidence="8">
    <location>
        <begin position="279"/>
        <end position="463"/>
    </location>
</feature>